<dbReference type="EMBL" id="VSRR010006896">
    <property type="protein sequence ID" value="MPC45795.1"/>
    <property type="molecule type" value="Genomic_DNA"/>
</dbReference>
<evidence type="ECO:0000313" key="2">
    <source>
        <dbReference type="EMBL" id="MPC45795.1"/>
    </source>
</evidence>
<dbReference type="AlphaFoldDB" id="A0A5B7FJW1"/>
<evidence type="ECO:0000256" key="1">
    <source>
        <dbReference type="SAM" id="MobiDB-lite"/>
    </source>
</evidence>
<proteinExistence type="predicted"/>
<evidence type="ECO:0000313" key="3">
    <source>
        <dbReference type="Proteomes" id="UP000324222"/>
    </source>
</evidence>
<reference evidence="2 3" key="1">
    <citation type="submission" date="2019-05" db="EMBL/GenBank/DDBJ databases">
        <title>Another draft genome of Portunus trituberculatus and its Hox gene families provides insights of decapod evolution.</title>
        <authorList>
            <person name="Jeong J.-H."/>
            <person name="Song I."/>
            <person name="Kim S."/>
            <person name="Choi T."/>
            <person name="Kim D."/>
            <person name="Ryu S."/>
            <person name="Kim W."/>
        </authorList>
    </citation>
    <scope>NUCLEOTIDE SEQUENCE [LARGE SCALE GENOMIC DNA]</scope>
    <source>
        <tissue evidence="2">Muscle</tissue>
    </source>
</reference>
<keyword evidence="3" id="KW-1185">Reference proteome</keyword>
<sequence>MARHTGPDRQTKKQTDKITQVTSFYRRVNRWARHHHKPSENKQTDVRNKLGNTEAAPAATKGSAVAAAIASSLTTRVFLCLVYFGNWATRGVTRPAATPSMQTLRHKEAQTGSGVAGLKAAAEWAARDSPANPRHLPDTKGKLSGPPFSSEGQVGARVARKCLLYGTMRRVPEVFQGDMVFVVVYVVLQVGVDRHGPCKVTTSASLMGVGCFPGLGLSGP</sequence>
<gene>
    <name evidence="2" type="ORF">E2C01_039500</name>
</gene>
<dbReference type="Proteomes" id="UP000324222">
    <property type="component" value="Unassembled WGS sequence"/>
</dbReference>
<comment type="caution">
    <text evidence="2">The sequence shown here is derived from an EMBL/GenBank/DDBJ whole genome shotgun (WGS) entry which is preliminary data.</text>
</comment>
<protein>
    <submittedName>
        <fullName evidence="2">Uncharacterized protein</fullName>
    </submittedName>
</protein>
<name>A0A5B7FJW1_PORTR</name>
<feature type="region of interest" description="Disordered" evidence="1">
    <location>
        <begin position="127"/>
        <end position="150"/>
    </location>
</feature>
<organism evidence="2 3">
    <name type="scientific">Portunus trituberculatus</name>
    <name type="common">Swimming crab</name>
    <name type="synonym">Neptunus trituberculatus</name>
    <dbReference type="NCBI Taxonomy" id="210409"/>
    <lineage>
        <taxon>Eukaryota</taxon>
        <taxon>Metazoa</taxon>
        <taxon>Ecdysozoa</taxon>
        <taxon>Arthropoda</taxon>
        <taxon>Crustacea</taxon>
        <taxon>Multicrustacea</taxon>
        <taxon>Malacostraca</taxon>
        <taxon>Eumalacostraca</taxon>
        <taxon>Eucarida</taxon>
        <taxon>Decapoda</taxon>
        <taxon>Pleocyemata</taxon>
        <taxon>Brachyura</taxon>
        <taxon>Eubrachyura</taxon>
        <taxon>Portunoidea</taxon>
        <taxon>Portunidae</taxon>
        <taxon>Portuninae</taxon>
        <taxon>Portunus</taxon>
    </lineage>
</organism>
<accession>A0A5B7FJW1</accession>